<dbReference type="AlphaFoldDB" id="A0A2R5EVU6"/>
<evidence type="ECO:0000256" key="1">
    <source>
        <dbReference type="ARBA" id="ARBA00004196"/>
    </source>
</evidence>
<name>A0A2R5EVU6_9BACL</name>
<dbReference type="RefSeq" id="WP_108994425.1">
    <property type="nucleotide sequence ID" value="NZ_BDQX01000278.1"/>
</dbReference>
<dbReference type="Proteomes" id="UP000245202">
    <property type="component" value="Unassembled WGS sequence"/>
</dbReference>
<reference evidence="6 7" key="1">
    <citation type="submission" date="2017-08" db="EMBL/GenBank/DDBJ databases">
        <title>Substantial Increase in Enzyme Production by Combined Drug-Resistance Mutations in Paenibacillus agaridevorans.</title>
        <authorList>
            <person name="Tanaka Y."/>
            <person name="Funane K."/>
            <person name="Hosaka T."/>
            <person name="Shiwa Y."/>
            <person name="Fujita N."/>
            <person name="Miyazaki T."/>
            <person name="Yoshikawa H."/>
            <person name="Murakami K."/>
            <person name="Kasahara K."/>
            <person name="Inaoka T."/>
            <person name="Hiraga Y."/>
            <person name="Ochi K."/>
        </authorList>
    </citation>
    <scope>NUCLEOTIDE SEQUENCE [LARGE SCALE GENOMIC DNA]</scope>
    <source>
        <strain evidence="6 7">T-3040</strain>
    </source>
</reference>
<proteinExistence type="inferred from homology"/>
<dbReference type="PROSITE" id="PS50983">
    <property type="entry name" value="FE_B12_PBP"/>
    <property type="match status" value="1"/>
</dbReference>
<gene>
    <name evidence="6" type="ORF">PAT3040_04447</name>
</gene>
<evidence type="ECO:0000313" key="6">
    <source>
        <dbReference type="EMBL" id="GBG09779.1"/>
    </source>
</evidence>
<dbReference type="GO" id="GO:0030288">
    <property type="term" value="C:outer membrane-bounded periplasmic space"/>
    <property type="evidence" value="ECO:0007669"/>
    <property type="project" value="TreeGrafter"/>
</dbReference>
<protein>
    <submittedName>
        <fullName evidence="6">Putative ABC transporter substrate-binding protein</fullName>
    </submittedName>
</protein>
<dbReference type="InterPro" id="IPR051313">
    <property type="entry name" value="Bact_iron-sidero_bind"/>
</dbReference>
<evidence type="ECO:0000256" key="2">
    <source>
        <dbReference type="ARBA" id="ARBA00008814"/>
    </source>
</evidence>
<dbReference type="GO" id="GO:1901678">
    <property type="term" value="P:iron coordination entity transport"/>
    <property type="evidence" value="ECO:0007669"/>
    <property type="project" value="UniProtKB-ARBA"/>
</dbReference>
<keyword evidence="3" id="KW-0813">Transport</keyword>
<dbReference type="EMBL" id="BDQX01000278">
    <property type="protein sequence ID" value="GBG09779.1"/>
    <property type="molecule type" value="Genomic_DNA"/>
</dbReference>
<keyword evidence="7" id="KW-1185">Reference proteome</keyword>
<dbReference type="PROSITE" id="PS51257">
    <property type="entry name" value="PROKAR_LIPOPROTEIN"/>
    <property type="match status" value="1"/>
</dbReference>
<feature type="domain" description="Fe/B12 periplasmic-binding" evidence="5">
    <location>
        <begin position="56"/>
        <end position="314"/>
    </location>
</feature>
<dbReference type="InterPro" id="IPR002491">
    <property type="entry name" value="ABC_transptr_periplasmic_BD"/>
</dbReference>
<evidence type="ECO:0000256" key="3">
    <source>
        <dbReference type="ARBA" id="ARBA00022448"/>
    </source>
</evidence>
<keyword evidence="4" id="KW-0732">Signal</keyword>
<comment type="subcellular location">
    <subcellularLocation>
        <location evidence="1">Cell envelope</location>
    </subcellularLocation>
</comment>
<comment type="caution">
    <text evidence="6">The sequence shown here is derived from an EMBL/GenBank/DDBJ whole genome shotgun (WGS) entry which is preliminary data.</text>
</comment>
<accession>A0A2R5EVU6</accession>
<dbReference type="SUPFAM" id="SSF53807">
    <property type="entry name" value="Helical backbone' metal receptor"/>
    <property type="match status" value="1"/>
</dbReference>
<sequence length="314" mass="34712">MREQGTKRGFLGAALMMVVLTVLLAACGGGNNGGEEKENAKTVTTAFGDIQIPTSPKRIIADDYVGSLIALDAIPVGTPGLHLKNPYYVEALEGVADIGEYGNSSPERMMELDPDLIITATDDPKRFEQMNKIAPTISVPYGDLKNAHEEIAYFGELLGLEDKANAWLKDYDERIAAAKQRVEAVIPPDATFTILELGDKSVWAYGDNFGRGGQPIYQSLGRKPRAEVAEELMEKQWMELSMETLAGYVGDYIVLTVGDVNEWTIDKLKADPIWGSLAAVKQNQVYIWQEERSWYYDPIAVLSQTEELADWLAK</sequence>
<dbReference type="PANTHER" id="PTHR30532:SF26">
    <property type="entry name" value="IRON(3+)-HYDROXAMATE-BINDING PROTEIN FHUD"/>
    <property type="match status" value="1"/>
</dbReference>
<dbReference type="Gene3D" id="3.40.50.1980">
    <property type="entry name" value="Nitrogenase molybdenum iron protein domain"/>
    <property type="match status" value="2"/>
</dbReference>
<organism evidence="6 7">
    <name type="scientific">Paenibacillus agaridevorans</name>
    <dbReference type="NCBI Taxonomy" id="171404"/>
    <lineage>
        <taxon>Bacteria</taxon>
        <taxon>Bacillati</taxon>
        <taxon>Bacillota</taxon>
        <taxon>Bacilli</taxon>
        <taxon>Bacillales</taxon>
        <taxon>Paenibacillaceae</taxon>
        <taxon>Paenibacillus</taxon>
    </lineage>
</organism>
<dbReference type="Pfam" id="PF01497">
    <property type="entry name" value="Peripla_BP_2"/>
    <property type="match status" value="1"/>
</dbReference>
<evidence type="ECO:0000313" key="7">
    <source>
        <dbReference type="Proteomes" id="UP000245202"/>
    </source>
</evidence>
<evidence type="ECO:0000259" key="5">
    <source>
        <dbReference type="PROSITE" id="PS50983"/>
    </source>
</evidence>
<evidence type="ECO:0000256" key="4">
    <source>
        <dbReference type="ARBA" id="ARBA00022729"/>
    </source>
</evidence>
<comment type="similarity">
    <text evidence="2">Belongs to the bacterial solute-binding protein 8 family.</text>
</comment>
<dbReference type="PANTHER" id="PTHR30532">
    <property type="entry name" value="IRON III DICITRATE-BINDING PERIPLASMIC PROTEIN"/>
    <property type="match status" value="1"/>
</dbReference>